<gene>
    <name evidence="2" type="ORF">OHA22_04420</name>
</gene>
<organism evidence="2">
    <name type="scientific">Streptomyces sp. NBC_00093</name>
    <dbReference type="NCBI Taxonomy" id="2975649"/>
    <lineage>
        <taxon>Bacteria</taxon>
        <taxon>Bacillati</taxon>
        <taxon>Actinomycetota</taxon>
        <taxon>Actinomycetes</taxon>
        <taxon>Kitasatosporales</taxon>
        <taxon>Streptomycetaceae</taxon>
        <taxon>Streptomyces</taxon>
    </lineage>
</organism>
<reference evidence="2" key="1">
    <citation type="submission" date="2022-10" db="EMBL/GenBank/DDBJ databases">
        <title>The complete genomes of actinobacterial strains from the NBC collection.</title>
        <authorList>
            <person name="Joergensen T.S."/>
            <person name="Alvarez Arevalo M."/>
            <person name="Sterndorff E.B."/>
            <person name="Faurdal D."/>
            <person name="Vuksanovic O."/>
            <person name="Mourched A.-S."/>
            <person name="Charusanti P."/>
            <person name="Shaw S."/>
            <person name="Blin K."/>
            <person name="Weber T."/>
        </authorList>
    </citation>
    <scope>NUCLEOTIDE SEQUENCE</scope>
    <source>
        <strain evidence="2">NBC_00093</strain>
    </source>
</reference>
<dbReference type="AlphaFoldDB" id="A0AAU1ZTZ9"/>
<sequence length="174" mass="17450">MRAIRVASAALLGVTALTLASPAAHAAVSDNSVTSFGFSVVPSTIAAGGQVTLRVDNCNDDTRVSSGVFDPVTIPKGQSSVTAKVDWDAEPGAAYRVTFTCGGENGHTDLTIAGGNPGNPTHYPVPIQRGVHAGEGGSVAGFDLKEIGLGAALITGSLAVAYHFSRRGTGDGSA</sequence>
<dbReference type="EMBL" id="CP108222">
    <property type="protein sequence ID" value="WTT14818.1"/>
    <property type="molecule type" value="Genomic_DNA"/>
</dbReference>
<keyword evidence="1" id="KW-0732">Signal</keyword>
<feature type="signal peptide" evidence="1">
    <location>
        <begin position="1"/>
        <end position="26"/>
    </location>
</feature>
<evidence type="ECO:0000313" key="2">
    <source>
        <dbReference type="EMBL" id="WTT14818.1"/>
    </source>
</evidence>
<accession>A0AAU1ZTZ9</accession>
<evidence type="ECO:0000256" key="1">
    <source>
        <dbReference type="SAM" id="SignalP"/>
    </source>
</evidence>
<proteinExistence type="predicted"/>
<evidence type="ECO:0008006" key="3">
    <source>
        <dbReference type="Google" id="ProtNLM"/>
    </source>
</evidence>
<protein>
    <recommendedName>
        <fullName evidence="3">Lipoprotein</fullName>
    </recommendedName>
</protein>
<name>A0AAU1ZTZ9_9ACTN</name>
<feature type="chain" id="PRO_5043412589" description="Lipoprotein" evidence="1">
    <location>
        <begin position="27"/>
        <end position="174"/>
    </location>
</feature>